<dbReference type="Pfam" id="PF01081">
    <property type="entry name" value="Aldolase"/>
    <property type="match status" value="1"/>
</dbReference>
<sequence length="209" mass="21575">METMSEWFEASFTRSPVMAILRGYSPEQTVALATRAWELGIETVEVPIQDELGVAALTAAVEAGARRDKTVGAGTVTSIERVERAAALGASFTVAPGMRADVASASLANGMPHLPGVASGTDVQIALELGIDVVKAFPASVLGAEWITAMRGPFPTVRFVATGGINARNARSFLAAGAAVVAVGSALDDEEQLPLLAALTDRDASVVTH</sequence>
<evidence type="ECO:0000256" key="2">
    <source>
        <dbReference type="ARBA" id="ARBA00006906"/>
    </source>
</evidence>
<dbReference type="PANTHER" id="PTHR30246">
    <property type="entry name" value="2-KETO-3-DEOXY-6-PHOSPHOGLUCONATE ALDOLASE"/>
    <property type="match status" value="1"/>
</dbReference>
<dbReference type="PANTHER" id="PTHR30246:SF1">
    <property type="entry name" value="2-DEHYDRO-3-DEOXY-6-PHOSPHOGALACTONATE ALDOLASE-RELATED"/>
    <property type="match status" value="1"/>
</dbReference>
<evidence type="ECO:0000256" key="1">
    <source>
        <dbReference type="ARBA" id="ARBA00004761"/>
    </source>
</evidence>
<dbReference type="Gene3D" id="3.20.20.70">
    <property type="entry name" value="Aldolase class I"/>
    <property type="match status" value="1"/>
</dbReference>
<keyword evidence="7" id="KW-1185">Reference proteome</keyword>
<accession>A0AA94KZB2</accession>
<organism evidence="6 7">
    <name type="scientific">Agrococcus baldri</name>
    <dbReference type="NCBI Taxonomy" id="153730"/>
    <lineage>
        <taxon>Bacteria</taxon>
        <taxon>Bacillati</taxon>
        <taxon>Actinomycetota</taxon>
        <taxon>Actinomycetes</taxon>
        <taxon>Micrococcales</taxon>
        <taxon>Microbacteriaceae</taxon>
        <taxon>Agrococcus</taxon>
    </lineage>
</organism>
<comment type="similarity">
    <text evidence="2">Belongs to the KHG/KDPG aldolase family.</text>
</comment>
<evidence type="ECO:0000313" key="6">
    <source>
        <dbReference type="EMBL" id="SFS09071.1"/>
    </source>
</evidence>
<dbReference type="EMBL" id="FOZN01000002">
    <property type="protein sequence ID" value="SFS09071.1"/>
    <property type="molecule type" value="Genomic_DNA"/>
</dbReference>
<evidence type="ECO:0000256" key="3">
    <source>
        <dbReference type="ARBA" id="ARBA00011233"/>
    </source>
</evidence>
<keyword evidence="4" id="KW-0456">Lyase</keyword>
<dbReference type="AlphaFoldDB" id="A0AA94KZB2"/>
<evidence type="ECO:0000313" key="7">
    <source>
        <dbReference type="Proteomes" id="UP000198506"/>
    </source>
</evidence>
<proteinExistence type="inferred from homology"/>
<dbReference type="CDD" id="cd00452">
    <property type="entry name" value="KDPG_aldolase"/>
    <property type="match status" value="1"/>
</dbReference>
<keyword evidence="5" id="KW-0119">Carbohydrate metabolism</keyword>
<dbReference type="RefSeq" id="WP_092916886.1">
    <property type="nucleotide sequence ID" value="NZ_FOZN01000002.1"/>
</dbReference>
<comment type="subunit">
    <text evidence="3">Homotrimer.</text>
</comment>
<comment type="caution">
    <text evidence="6">The sequence shown here is derived from an EMBL/GenBank/DDBJ whole genome shotgun (WGS) entry which is preliminary data.</text>
</comment>
<dbReference type="InterPro" id="IPR013785">
    <property type="entry name" value="Aldolase_TIM"/>
</dbReference>
<gene>
    <name evidence="6" type="ORF">SAMN04487783_1205</name>
</gene>
<comment type="pathway">
    <text evidence="1">Carbohydrate acid metabolism.</text>
</comment>
<name>A0AA94KZB2_9MICO</name>
<dbReference type="SUPFAM" id="SSF51569">
    <property type="entry name" value="Aldolase"/>
    <property type="match status" value="1"/>
</dbReference>
<evidence type="ECO:0000256" key="4">
    <source>
        <dbReference type="ARBA" id="ARBA00023239"/>
    </source>
</evidence>
<evidence type="ECO:0000256" key="5">
    <source>
        <dbReference type="ARBA" id="ARBA00023277"/>
    </source>
</evidence>
<dbReference type="GO" id="GO:0016829">
    <property type="term" value="F:lyase activity"/>
    <property type="evidence" value="ECO:0007669"/>
    <property type="project" value="UniProtKB-KW"/>
</dbReference>
<dbReference type="Proteomes" id="UP000198506">
    <property type="component" value="Unassembled WGS sequence"/>
</dbReference>
<protein>
    <submittedName>
        <fullName evidence="6">2-keto-3-deoxy-phosphogluconate aldolase</fullName>
    </submittedName>
</protein>
<dbReference type="InterPro" id="IPR000887">
    <property type="entry name" value="Aldlse_KDPG_KHG"/>
</dbReference>
<reference evidence="6 7" key="1">
    <citation type="submission" date="2016-10" db="EMBL/GenBank/DDBJ databases">
        <authorList>
            <person name="Varghese N."/>
            <person name="Submissions S."/>
        </authorList>
    </citation>
    <scope>NUCLEOTIDE SEQUENCE [LARGE SCALE GENOMIC DNA]</scope>
    <source>
        <strain evidence="6 7">IAM 15147</strain>
    </source>
</reference>